<organism evidence="4 5">
    <name type="scientific">Hymenolepis diminuta</name>
    <name type="common">Rat tapeworm</name>
    <dbReference type="NCBI Taxonomy" id="6216"/>
    <lineage>
        <taxon>Eukaryota</taxon>
        <taxon>Metazoa</taxon>
        <taxon>Spiralia</taxon>
        <taxon>Lophotrochozoa</taxon>
        <taxon>Platyhelminthes</taxon>
        <taxon>Cestoda</taxon>
        <taxon>Eucestoda</taxon>
        <taxon>Cyclophyllidea</taxon>
        <taxon>Hymenolepididae</taxon>
        <taxon>Hymenolepis</taxon>
    </lineage>
</organism>
<keyword evidence="2" id="KW-0812">Transmembrane</keyword>
<gene>
    <name evidence="4" type="ORF">WMSIL1_LOCUS1385</name>
</gene>
<reference evidence="4 5" key="1">
    <citation type="submission" date="2019-07" db="EMBL/GenBank/DDBJ databases">
        <authorList>
            <person name="Jastrzebski P J."/>
            <person name="Paukszto L."/>
            <person name="Jastrzebski P J."/>
        </authorList>
    </citation>
    <scope>NUCLEOTIDE SEQUENCE [LARGE SCALE GENOMIC DNA]</scope>
    <source>
        <strain evidence="4 5">WMS-il1</strain>
    </source>
</reference>
<dbReference type="Proteomes" id="UP000321570">
    <property type="component" value="Unassembled WGS sequence"/>
</dbReference>
<evidence type="ECO:0000313" key="4">
    <source>
        <dbReference type="EMBL" id="VUZ40478.1"/>
    </source>
</evidence>
<proteinExistence type="predicted"/>
<protein>
    <submittedName>
        <fullName evidence="4">Uncharacterized protein</fullName>
    </submittedName>
</protein>
<keyword evidence="2" id="KW-0472">Membrane</keyword>
<keyword evidence="3" id="KW-0732">Signal</keyword>
<keyword evidence="5" id="KW-1185">Reference proteome</keyword>
<keyword evidence="2" id="KW-1133">Transmembrane helix</keyword>
<dbReference type="AlphaFoldDB" id="A0A564Y120"/>
<evidence type="ECO:0000313" key="5">
    <source>
        <dbReference type="Proteomes" id="UP000321570"/>
    </source>
</evidence>
<evidence type="ECO:0000256" key="1">
    <source>
        <dbReference type="SAM" id="Coils"/>
    </source>
</evidence>
<feature type="non-terminal residue" evidence="4">
    <location>
        <position position="212"/>
    </location>
</feature>
<sequence>MSLGILCKVSVWHAVVTLVPVYSLPDPSLPNSTDIAWSISSLFNGVPPSTANSGAPRFSGQIMDLFGQLPLINATLHSHNNPPILLSREVVPPWMNESFTEALRTDIYDPEMTETERELAILQRAIDLTLKRRMWEKQAYLRQRQAELKRLEDERIALLNRVERDVFIVFCIFYFACHLVFLFSFYFGANKRRREMVERDKQFRAWLRKRRE</sequence>
<feature type="coiled-coil region" evidence="1">
    <location>
        <begin position="112"/>
        <end position="161"/>
    </location>
</feature>
<evidence type="ECO:0000256" key="2">
    <source>
        <dbReference type="SAM" id="Phobius"/>
    </source>
</evidence>
<accession>A0A564Y120</accession>
<name>A0A564Y120_HYMDI</name>
<feature type="signal peptide" evidence="3">
    <location>
        <begin position="1"/>
        <end position="17"/>
    </location>
</feature>
<feature type="transmembrane region" description="Helical" evidence="2">
    <location>
        <begin position="166"/>
        <end position="189"/>
    </location>
</feature>
<feature type="chain" id="PRO_5021857638" evidence="3">
    <location>
        <begin position="18"/>
        <end position="212"/>
    </location>
</feature>
<keyword evidence="1" id="KW-0175">Coiled coil</keyword>
<evidence type="ECO:0000256" key="3">
    <source>
        <dbReference type="SAM" id="SignalP"/>
    </source>
</evidence>
<dbReference type="EMBL" id="CABIJS010000033">
    <property type="protein sequence ID" value="VUZ40478.1"/>
    <property type="molecule type" value="Genomic_DNA"/>
</dbReference>